<keyword evidence="2" id="KW-1185">Reference proteome</keyword>
<comment type="caution">
    <text evidence="1">The sequence shown here is derived from an EMBL/GenBank/DDBJ whole genome shotgun (WGS) entry which is preliminary data.</text>
</comment>
<dbReference type="Proteomes" id="UP001374584">
    <property type="component" value="Unassembled WGS sequence"/>
</dbReference>
<evidence type="ECO:0000313" key="1">
    <source>
        <dbReference type="EMBL" id="KAK7357136.1"/>
    </source>
</evidence>
<sequence length="71" mass="8378">MHKWQPFENRSSDVNAGSTVRAASFSFLYLSILHSHFTPHSKKITILHSHQLTEKEREKEKQYLCFPFQDS</sequence>
<accession>A0AAN9MMA3</accession>
<dbReference type="AlphaFoldDB" id="A0AAN9MMA3"/>
<gene>
    <name evidence="1" type="ORF">VNO80_16419</name>
</gene>
<organism evidence="1 2">
    <name type="scientific">Phaseolus coccineus</name>
    <name type="common">Scarlet runner bean</name>
    <name type="synonym">Phaseolus multiflorus</name>
    <dbReference type="NCBI Taxonomy" id="3886"/>
    <lineage>
        <taxon>Eukaryota</taxon>
        <taxon>Viridiplantae</taxon>
        <taxon>Streptophyta</taxon>
        <taxon>Embryophyta</taxon>
        <taxon>Tracheophyta</taxon>
        <taxon>Spermatophyta</taxon>
        <taxon>Magnoliopsida</taxon>
        <taxon>eudicotyledons</taxon>
        <taxon>Gunneridae</taxon>
        <taxon>Pentapetalae</taxon>
        <taxon>rosids</taxon>
        <taxon>fabids</taxon>
        <taxon>Fabales</taxon>
        <taxon>Fabaceae</taxon>
        <taxon>Papilionoideae</taxon>
        <taxon>50 kb inversion clade</taxon>
        <taxon>NPAAA clade</taxon>
        <taxon>indigoferoid/millettioid clade</taxon>
        <taxon>Phaseoleae</taxon>
        <taxon>Phaseolus</taxon>
    </lineage>
</organism>
<protein>
    <submittedName>
        <fullName evidence="1">Uncharacterized protein</fullName>
    </submittedName>
</protein>
<name>A0AAN9MMA3_PHACN</name>
<proteinExistence type="predicted"/>
<reference evidence="1 2" key="1">
    <citation type="submission" date="2024-01" db="EMBL/GenBank/DDBJ databases">
        <title>The genomes of 5 underutilized Papilionoideae crops provide insights into root nodulation and disease resistanc.</title>
        <authorList>
            <person name="Jiang F."/>
        </authorList>
    </citation>
    <scope>NUCLEOTIDE SEQUENCE [LARGE SCALE GENOMIC DNA]</scope>
    <source>
        <strain evidence="1">JINMINGXINNONG_FW02</strain>
        <tissue evidence="1">Leaves</tissue>
    </source>
</reference>
<dbReference type="EMBL" id="JAYMYR010000006">
    <property type="protein sequence ID" value="KAK7357136.1"/>
    <property type="molecule type" value="Genomic_DNA"/>
</dbReference>
<evidence type="ECO:0000313" key="2">
    <source>
        <dbReference type="Proteomes" id="UP001374584"/>
    </source>
</evidence>